<protein>
    <submittedName>
        <fullName evidence="3">DNA polymerase III, epsilon subunit</fullName>
    </submittedName>
</protein>
<evidence type="ECO:0000313" key="2">
    <source>
        <dbReference type="EMBL" id="APT31956.1"/>
    </source>
</evidence>
<dbReference type="InterPro" id="IPR033390">
    <property type="entry name" value="Rv2179c-like"/>
</dbReference>
<evidence type="ECO:0000313" key="5">
    <source>
        <dbReference type="Proteomes" id="UP000199140"/>
    </source>
</evidence>
<organism evidence="3 5">
    <name type="scientific">Methylobacterium phyllosphaerae</name>
    <dbReference type="NCBI Taxonomy" id="418223"/>
    <lineage>
        <taxon>Bacteria</taxon>
        <taxon>Pseudomonadati</taxon>
        <taxon>Pseudomonadota</taxon>
        <taxon>Alphaproteobacteria</taxon>
        <taxon>Hyphomicrobiales</taxon>
        <taxon>Methylobacteriaceae</taxon>
        <taxon>Methylobacterium</taxon>
    </lineage>
</organism>
<dbReference type="RefSeq" id="WP_075380599.1">
    <property type="nucleotide sequence ID" value="NZ_CP015367.1"/>
</dbReference>
<reference evidence="3 5" key="2">
    <citation type="submission" date="2016-10" db="EMBL/GenBank/DDBJ databases">
        <authorList>
            <person name="Varghese N."/>
            <person name="Submissions S."/>
        </authorList>
    </citation>
    <scope>NUCLEOTIDE SEQUENCE [LARGE SCALE GENOMIC DNA]</scope>
    <source>
        <strain evidence="3 5">CBMB27</strain>
    </source>
</reference>
<dbReference type="EMBL" id="FOPK01000012">
    <property type="protein sequence ID" value="SFH00929.1"/>
    <property type="molecule type" value="Genomic_DNA"/>
</dbReference>
<keyword evidence="4" id="KW-1185">Reference proteome</keyword>
<accession>A0AAE8L6W9</accession>
<dbReference type="SUPFAM" id="SSF53098">
    <property type="entry name" value="Ribonuclease H-like"/>
    <property type="match status" value="1"/>
</dbReference>
<dbReference type="AlphaFoldDB" id="A0AAE8L6W9"/>
<dbReference type="Proteomes" id="UP000199140">
    <property type="component" value="Unassembled WGS sequence"/>
</dbReference>
<dbReference type="InterPro" id="IPR012337">
    <property type="entry name" value="RNaseH-like_sf"/>
</dbReference>
<evidence type="ECO:0000259" key="1">
    <source>
        <dbReference type="Pfam" id="PF16473"/>
    </source>
</evidence>
<dbReference type="KEGG" id="mphy:MCBMB27_02665"/>
<dbReference type="InterPro" id="IPR036397">
    <property type="entry name" value="RNaseH_sf"/>
</dbReference>
<dbReference type="EMBL" id="CP015367">
    <property type="protein sequence ID" value="APT31956.1"/>
    <property type="molecule type" value="Genomic_DNA"/>
</dbReference>
<reference evidence="2 4" key="1">
    <citation type="submission" date="2016-04" db="EMBL/GenBank/DDBJ databases">
        <title>Complete genome sequencing and analysis of CBMB27, Methylobacterium phyllosphaerae isolated from leaf tissues of rice (Oryza sativa L.).</title>
        <authorList>
            <person name="Lee Y."/>
            <person name="Hwangbo K."/>
            <person name="Chung H."/>
            <person name="Yoo J."/>
            <person name="Kim K.Y."/>
            <person name="Sa T.M."/>
            <person name="Um Y."/>
            <person name="Madhaiyan M."/>
        </authorList>
    </citation>
    <scope>NUCLEOTIDE SEQUENCE [LARGE SCALE GENOMIC DNA]</scope>
    <source>
        <strain evidence="2 4">CBMB27</strain>
    </source>
</reference>
<dbReference type="Pfam" id="PF16473">
    <property type="entry name" value="Rv2179c-like"/>
    <property type="match status" value="1"/>
</dbReference>
<evidence type="ECO:0000313" key="3">
    <source>
        <dbReference type="EMBL" id="SFH00929.1"/>
    </source>
</evidence>
<proteinExistence type="predicted"/>
<sequence length="185" mass="19884">MRDVMIDLETLSTRPDAMIRSIGAVAFGPDGLGAELSIVIDPAGAVGHIDPETVAWWLGQSGVARHVLSAAYPGERVPLAHALQRFCWFLNDLNVPPAKVRVWGHGSSFDLPIIESAFRACGHPIPWNHSAARDTRTILELAEVKIATPEAAKHDALGDARAQALAVIEAARILGSHRLWPEAAV</sequence>
<dbReference type="GO" id="GO:0003676">
    <property type="term" value="F:nucleic acid binding"/>
    <property type="evidence" value="ECO:0007669"/>
    <property type="project" value="InterPro"/>
</dbReference>
<gene>
    <name evidence="2" type="ORF">MCBMB27_02665</name>
    <name evidence="3" type="ORF">SAMN05192567_1122</name>
</gene>
<evidence type="ECO:0000313" key="4">
    <source>
        <dbReference type="Proteomes" id="UP000185487"/>
    </source>
</evidence>
<feature type="domain" description="3'-5' exoribonuclease Rv2179c-like" evidence="1">
    <location>
        <begin position="3"/>
        <end position="167"/>
    </location>
</feature>
<name>A0AAE8L6W9_9HYPH</name>
<dbReference type="Proteomes" id="UP000185487">
    <property type="component" value="Chromosome"/>
</dbReference>
<dbReference type="Gene3D" id="3.30.420.10">
    <property type="entry name" value="Ribonuclease H-like superfamily/Ribonuclease H"/>
    <property type="match status" value="1"/>
</dbReference>